<accession>A0A0U3DPM9</accession>
<name>A0A0U3DPM9_9EURY</name>
<dbReference type="AlphaFoldDB" id="A0A0U3DPM9"/>
<dbReference type="GeneID" id="43131695"/>
<dbReference type="RefSeq" id="WP_058738688.1">
    <property type="nucleotide sequence ID" value="NZ_CP011266.1"/>
</dbReference>
<proteinExistence type="predicted"/>
<protein>
    <submittedName>
        <fullName evidence="2">Uncharacterized protein</fullName>
    </submittedName>
</protein>
<feature type="transmembrane region" description="Helical" evidence="1">
    <location>
        <begin position="68"/>
        <end position="87"/>
    </location>
</feature>
<organism evidence="2 3">
    <name type="scientific">Methanobrevibacter millerae</name>
    <dbReference type="NCBI Taxonomy" id="230361"/>
    <lineage>
        <taxon>Archaea</taxon>
        <taxon>Methanobacteriati</taxon>
        <taxon>Methanobacteriota</taxon>
        <taxon>Methanomada group</taxon>
        <taxon>Methanobacteria</taxon>
        <taxon>Methanobacteriales</taxon>
        <taxon>Methanobacteriaceae</taxon>
        <taxon>Methanobrevibacter</taxon>
    </lineage>
</organism>
<keyword evidence="3" id="KW-1185">Reference proteome</keyword>
<gene>
    <name evidence="2" type="ORF">sm9_0562</name>
</gene>
<keyword evidence="1" id="KW-1133">Transmembrane helix</keyword>
<dbReference type="KEGG" id="mmil:sm9_0562"/>
<feature type="transmembrane region" description="Helical" evidence="1">
    <location>
        <begin position="16"/>
        <end position="38"/>
    </location>
</feature>
<dbReference type="OrthoDB" id="82364at2157"/>
<keyword evidence="1" id="KW-0812">Transmembrane</keyword>
<evidence type="ECO:0000313" key="2">
    <source>
        <dbReference type="EMBL" id="ALT68361.1"/>
    </source>
</evidence>
<dbReference type="EMBL" id="CP011266">
    <property type="protein sequence ID" value="ALT68361.1"/>
    <property type="molecule type" value="Genomic_DNA"/>
</dbReference>
<keyword evidence="1" id="KW-0472">Membrane</keyword>
<feature type="transmembrane region" description="Helical" evidence="1">
    <location>
        <begin position="128"/>
        <end position="157"/>
    </location>
</feature>
<evidence type="ECO:0000313" key="3">
    <source>
        <dbReference type="Proteomes" id="UP000067738"/>
    </source>
</evidence>
<sequence length="163" mass="17662">MPDLIDGSENVSVHGIFNWIVLLIIFSVITVIGNFIGYKHPMTDSLVGMGILSLITLIGVWLERYLPFNISSILYISVIGIVIALPGMPTSDFVLYYVSKVELLSIVTVFLAYVGIGMGKSWDEFKALGWRAVVVTILVIASTYYGAAIVAHIVLVATGVPAI</sequence>
<dbReference type="Proteomes" id="UP000067738">
    <property type="component" value="Chromosome"/>
</dbReference>
<evidence type="ECO:0000256" key="1">
    <source>
        <dbReference type="SAM" id="Phobius"/>
    </source>
</evidence>
<dbReference type="PATRIC" id="fig|230361.4.peg.585"/>
<feature type="transmembrane region" description="Helical" evidence="1">
    <location>
        <begin position="45"/>
        <end position="62"/>
    </location>
</feature>
<reference evidence="2 3" key="1">
    <citation type="submission" date="2015-04" db="EMBL/GenBank/DDBJ databases">
        <title>The complete genome sequence of the rumen methanogen Methanobrevibacter millerae SM9.</title>
        <authorList>
            <person name="Leahy S.C."/>
            <person name="Kelly W.J."/>
            <person name="Pacheco D.M."/>
            <person name="Li D."/>
            <person name="Altermann E."/>
            <person name="Attwood G.T."/>
        </authorList>
    </citation>
    <scope>NUCLEOTIDE SEQUENCE [LARGE SCALE GENOMIC DNA]</scope>
    <source>
        <strain evidence="2 3">SM9</strain>
    </source>
</reference>
<feature type="transmembrane region" description="Helical" evidence="1">
    <location>
        <begin position="94"/>
        <end position="116"/>
    </location>
</feature>